<dbReference type="PANTHER" id="PTHR14950:SF48">
    <property type="entry name" value="ENDORIBONUCLEASE DICER HOMOLOG 2"/>
    <property type="match status" value="1"/>
</dbReference>
<dbReference type="InterPro" id="IPR000999">
    <property type="entry name" value="RNase_III_dom"/>
</dbReference>
<feature type="domain" description="RNase III" evidence="3">
    <location>
        <begin position="519"/>
        <end position="567"/>
    </location>
</feature>
<evidence type="ECO:0000256" key="2">
    <source>
        <dbReference type="SAM" id="MobiDB-lite"/>
    </source>
</evidence>
<proteinExistence type="predicted"/>
<reference evidence="5" key="1">
    <citation type="submission" date="2024-06" db="EMBL/GenBank/DDBJ databases">
        <authorList>
            <person name="Ryan C."/>
        </authorList>
    </citation>
    <scope>NUCLEOTIDE SEQUENCE [LARGE SCALE GENOMIC DNA]</scope>
</reference>
<name>A0ABC8XYH0_9POAL</name>
<evidence type="ECO:0000313" key="4">
    <source>
        <dbReference type="EMBL" id="CAL4934584.1"/>
    </source>
</evidence>
<dbReference type="Proteomes" id="UP001497457">
    <property type="component" value="Chromosome 15b"/>
</dbReference>
<dbReference type="Gene3D" id="1.10.1520.10">
    <property type="entry name" value="Ribonuclease III domain"/>
    <property type="match status" value="3"/>
</dbReference>
<dbReference type="PROSITE" id="PS50142">
    <property type="entry name" value="RNASE_3_2"/>
    <property type="match status" value="3"/>
</dbReference>
<accession>A0ABC8XYH0</accession>
<keyword evidence="5" id="KW-1185">Reference proteome</keyword>
<evidence type="ECO:0000256" key="1">
    <source>
        <dbReference type="ARBA" id="ARBA00022801"/>
    </source>
</evidence>
<feature type="region of interest" description="Disordered" evidence="2">
    <location>
        <begin position="1"/>
        <end position="34"/>
    </location>
</feature>
<dbReference type="CDD" id="cd00593">
    <property type="entry name" value="RIBOc"/>
    <property type="match status" value="1"/>
</dbReference>
<dbReference type="AlphaFoldDB" id="A0ABC8XYH0"/>
<protein>
    <recommendedName>
        <fullName evidence="3">RNase III domain-containing protein</fullName>
    </recommendedName>
</protein>
<dbReference type="InterPro" id="IPR036389">
    <property type="entry name" value="RNase_III_sf"/>
</dbReference>
<sequence>MDASASPSSGISDVADTRGGELSPSESQQGTGNADVRYQHGQPVYFPEELVDDWASFSRRGLYYCYTISLRGCSNTTTVAPADVILAVECNMGPELLHNSFTLGGVEVTIQYWQTIPLDQEQVIFAKRFQTTILSLLISNDHSEVSNAIKYSRELQVSVGVAYRLLLPSVSGKIDWCGIKFSTSPEYDATDHEDMRHCHSCKDADLLQTMDGPCCRCMLQNSVVYVPRDRNFYNITGVLDLNTNGPLHLGDRSVVSSKRYGLRLVAGGLFKVQNFLYKCYEKGKELGSRNDVKSELCRVVMAPMSTNTLCSFSFVPSIMYRIQCLLLSAKLKIQLGPRMQQFNITALKILEALTTDECQEEFSQESLETLGDSFLKYVTGQHLFSEHQLGEDDLTSMRIELVSNTTLCQLACKSKLVGYIRGEVFKPKKWIIPGLGYDTCCNIKSFLLSTNSVYILKEISIKSERIADTVEALVGAYLSAGGEQAAFHFIKSLGIDVKLHSKMQVERKITTKSEEFIDVKSLQEMLDYRFNDSSLLMEAVTHSSCNIAGITACNEMISNLENLGHSLSGSSHGWEPGIGLPKYLADLIEAIAGAIYIDSNHDKEAVWRAMGRSGAAEWPFADPLQRRLSPSFFTSGELLHLPAWTRTPVLPPWTRTPTATPDNFTRNGDVKCETANTSSAALAPHARTLKSSYNAPSWEG</sequence>
<reference evidence="4 5" key="2">
    <citation type="submission" date="2024-10" db="EMBL/GenBank/DDBJ databases">
        <authorList>
            <person name="Ryan C."/>
        </authorList>
    </citation>
    <scope>NUCLEOTIDE SEQUENCE [LARGE SCALE GENOMIC DNA]</scope>
</reference>
<evidence type="ECO:0000313" key="5">
    <source>
        <dbReference type="Proteomes" id="UP001497457"/>
    </source>
</evidence>
<dbReference type="SMART" id="SM00535">
    <property type="entry name" value="RIBOc"/>
    <property type="match status" value="1"/>
</dbReference>
<dbReference type="Pfam" id="PF00636">
    <property type="entry name" value="Ribonuclease_3"/>
    <property type="match status" value="1"/>
</dbReference>
<evidence type="ECO:0000259" key="3">
    <source>
        <dbReference type="PROSITE" id="PS50142"/>
    </source>
</evidence>
<feature type="compositionally biased region" description="Polar residues" evidence="2">
    <location>
        <begin position="1"/>
        <end position="11"/>
    </location>
</feature>
<dbReference type="GO" id="GO:0016787">
    <property type="term" value="F:hydrolase activity"/>
    <property type="evidence" value="ECO:0007669"/>
    <property type="project" value="UniProtKB-KW"/>
</dbReference>
<gene>
    <name evidence="4" type="ORF">URODEC1_LOCUS28761</name>
</gene>
<keyword evidence="1" id="KW-0378">Hydrolase</keyword>
<dbReference type="EMBL" id="OZ075125">
    <property type="protein sequence ID" value="CAL4934584.1"/>
    <property type="molecule type" value="Genomic_DNA"/>
</dbReference>
<dbReference type="PANTHER" id="PTHR14950">
    <property type="entry name" value="DICER-RELATED"/>
    <property type="match status" value="1"/>
</dbReference>
<dbReference type="SUPFAM" id="SSF69065">
    <property type="entry name" value="RNase III domain-like"/>
    <property type="match status" value="2"/>
</dbReference>
<feature type="domain" description="RNase III" evidence="3">
    <location>
        <begin position="581"/>
        <end position="600"/>
    </location>
</feature>
<feature type="domain" description="RNase III" evidence="3">
    <location>
        <begin position="328"/>
        <end position="482"/>
    </location>
</feature>
<organism evidence="4 5">
    <name type="scientific">Urochloa decumbens</name>
    <dbReference type="NCBI Taxonomy" id="240449"/>
    <lineage>
        <taxon>Eukaryota</taxon>
        <taxon>Viridiplantae</taxon>
        <taxon>Streptophyta</taxon>
        <taxon>Embryophyta</taxon>
        <taxon>Tracheophyta</taxon>
        <taxon>Spermatophyta</taxon>
        <taxon>Magnoliopsida</taxon>
        <taxon>Liliopsida</taxon>
        <taxon>Poales</taxon>
        <taxon>Poaceae</taxon>
        <taxon>PACMAD clade</taxon>
        <taxon>Panicoideae</taxon>
        <taxon>Panicodae</taxon>
        <taxon>Paniceae</taxon>
        <taxon>Melinidinae</taxon>
        <taxon>Urochloa</taxon>
    </lineage>
</organism>